<dbReference type="PANTHER" id="PTHR30383">
    <property type="entry name" value="THIOESTERASE 1/PROTEASE 1/LYSOPHOSPHOLIPASE L1"/>
    <property type="match status" value="1"/>
</dbReference>
<dbReference type="SUPFAM" id="SSF52266">
    <property type="entry name" value="SGNH hydrolase"/>
    <property type="match status" value="1"/>
</dbReference>
<evidence type="ECO:0000259" key="3">
    <source>
        <dbReference type="Pfam" id="PF13472"/>
    </source>
</evidence>
<dbReference type="InterPro" id="IPR013830">
    <property type="entry name" value="SGNH_hydro"/>
</dbReference>
<evidence type="ECO:0000313" key="4">
    <source>
        <dbReference type="EMBL" id="OAB73562.1"/>
    </source>
</evidence>
<sequence length="419" mass="45223">MVQLWKKKISVVNLAVLLSTTLGMFSGLTSVQAQAIEPDPYRIVALGDSLTVGYEPEMDLTSTPYGFVDRLHEQGLFHSRTETINYGILGLKGTGLEHFLDAAQKGVAISAEDIQPGLVDPRAGEIGASAIQLKADIQSADLITITIGGNDLGIIISEADNLVDAELNLKVEQLLTSYKTTMTAIIENLHEMNKDALIVVADQYQPIPEIANRAMYPKLINAANSFTGVVEQLVTDFQSQSVNIKIAHVAEEFVGGESTMTHIIGDRDIHPNQLGYGVMAEVFAEVVWGEYLKPSINDKAEPMTIVVKGKELKTPYQPVLRKNQNFVAIKDIVDAIGATSVWDSKSSSATITYGDRTVVIKIGSSTVTVNGESIAVTSPAFLHKVGTEGKTYVPLAVIATGLGFDVQYIASLRTAFINQ</sequence>
<dbReference type="Proteomes" id="UP000077134">
    <property type="component" value="Unassembled WGS sequence"/>
</dbReference>
<dbReference type="KEGG" id="pcx:LPB68_15990"/>
<feature type="domain" description="SGNH hydrolase-type esterase" evidence="3">
    <location>
        <begin position="45"/>
        <end position="276"/>
    </location>
</feature>
<keyword evidence="1" id="KW-0732">Signal</keyword>
<dbReference type="Pfam" id="PF13472">
    <property type="entry name" value="Lipase_GDSL_2"/>
    <property type="match status" value="1"/>
</dbReference>
<dbReference type="GO" id="GO:0004622">
    <property type="term" value="F:phosphatidylcholine lysophospholipase activity"/>
    <property type="evidence" value="ECO:0007669"/>
    <property type="project" value="TreeGrafter"/>
</dbReference>
<feature type="domain" description="Copper amine oxidase-like N-terminal" evidence="2">
    <location>
        <begin position="306"/>
        <end position="416"/>
    </location>
</feature>
<gene>
    <name evidence="4" type="ORF">PNBC_13720</name>
</gene>
<dbReference type="InterPro" id="IPR051532">
    <property type="entry name" value="Ester_Hydrolysis_Enzymes"/>
</dbReference>
<dbReference type="STRING" id="1763538.LPB68_15990"/>
<accession>A0A167CTK0</accession>
<feature type="signal peptide" evidence="1">
    <location>
        <begin position="1"/>
        <end position="35"/>
    </location>
</feature>
<protein>
    <submittedName>
        <fullName evidence="4">Copper amine oxidase</fullName>
    </submittedName>
</protein>
<feature type="chain" id="PRO_5039449762" evidence="1">
    <location>
        <begin position="36"/>
        <end position="419"/>
    </location>
</feature>
<keyword evidence="5" id="KW-1185">Reference proteome</keyword>
<organism evidence="4 5">
    <name type="scientific">Paenibacillus crassostreae</name>
    <dbReference type="NCBI Taxonomy" id="1763538"/>
    <lineage>
        <taxon>Bacteria</taxon>
        <taxon>Bacillati</taxon>
        <taxon>Bacillota</taxon>
        <taxon>Bacilli</taxon>
        <taxon>Bacillales</taxon>
        <taxon>Paenibacillaceae</taxon>
        <taxon>Paenibacillus</taxon>
    </lineage>
</organism>
<dbReference type="SUPFAM" id="SSF55383">
    <property type="entry name" value="Copper amine oxidase, domain N"/>
    <property type="match status" value="1"/>
</dbReference>
<evidence type="ECO:0000259" key="2">
    <source>
        <dbReference type="Pfam" id="PF07833"/>
    </source>
</evidence>
<dbReference type="Gene3D" id="3.40.50.1110">
    <property type="entry name" value="SGNH hydrolase"/>
    <property type="match status" value="1"/>
</dbReference>
<proteinExistence type="predicted"/>
<dbReference type="InterPro" id="IPR036582">
    <property type="entry name" value="Mao_N_sf"/>
</dbReference>
<dbReference type="EMBL" id="LSFN01000021">
    <property type="protein sequence ID" value="OAB73562.1"/>
    <property type="molecule type" value="Genomic_DNA"/>
</dbReference>
<dbReference type="PANTHER" id="PTHR30383:SF5">
    <property type="entry name" value="SGNH HYDROLASE-TYPE ESTERASE DOMAIN-CONTAINING PROTEIN"/>
    <property type="match status" value="1"/>
</dbReference>
<dbReference type="RefSeq" id="WP_068659062.1">
    <property type="nucleotide sequence ID" value="NZ_CP017770.1"/>
</dbReference>
<dbReference type="AlphaFoldDB" id="A0A167CTK0"/>
<name>A0A167CTK0_9BACL</name>
<evidence type="ECO:0000313" key="5">
    <source>
        <dbReference type="Proteomes" id="UP000077134"/>
    </source>
</evidence>
<comment type="caution">
    <text evidence="4">The sequence shown here is derived from an EMBL/GenBank/DDBJ whole genome shotgun (WGS) entry which is preliminary data.</text>
</comment>
<dbReference type="InterPro" id="IPR012854">
    <property type="entry name" value="Cu_amine_oxidase-like_N"/>
</dbReference>
<evidence type="ECO:0000256" key="1">
    <source>
        <dbReference type="SAM" id="SignalP"/>
    </source>
</evidence>
<dbReference type="Pfam" id="PF07833">
    <property type="entry name" value="Cu_amine_oxidN1"/>
    <property type="match status" value="1"/>
</dbReference>
<reference evidence="4 5" key="1">
    <citation type="submission" date="2016-02" db="EMBL/GenBank/DDBJ databases">
        <title>Paenibacillus sp. LPB0068, isolated from Crassostrea gigas.</title>
        <authorList>
            <person name="Shin S.-K."/>
            <person name="Yi H."/>
        </authorList>
    </citation>
    <scope>NUCLEOTIDE SEQUENCE [LARGE SCALE GENOMIC DNA]</scope>
    <source>
        <strain evidence="4 5">LPB0068</strain>
    </source>
</reference>
<dbReference type="InterPro" id="IPR036514">
    <property type="entry name" value="SGNH_hydro_sf"/>
</dbReference>
<dbReference type="Gene3D" id="3.30.457.10">
    <property type="entry name" value="Copper amine oxidase-like, N-terminal domain"/>
    <property type="match status" value="1"/>
</dbReference>